<dbReference type="EMBL" id="PZQS01000002">
    <property type="protein sequence ID" value="PVD36294.1"/>
    <property type="molecule type" value="Genomic_DNA"/>
</dbReference>
<feature type="region of interest" description="Disordered" evidence="3">
    <location>
        <begin position="1122"/>
        <end position="1162"/>
    </location>
</feature>
<comment type="subcellular location">
    <subcellularLocation>
        <location evidence="2">Nucleus</location>
    </subcellularLocation>
</comment>
<dbReference type="PANTHER" id="PTHR12550:SF70">
    <property type="entry name" value="JIL-1 ANCHORING AND STABILIZING PROTEIN, ISOFORM A"/>
    <property type="match status" value="1"/>
</dbReference>
<dbReference type="OrthoDB" id="62853at2759"/>
<feature type="region of interest" description="Disordered" evidence="3">
    <location>
        <begin position="51"/>
        <end position="571"/>
    </location>
</feature>
<evidence type="ECO:0000256" key="3">
    <source>
        <dbReference type="SAM" id="MobiDB-lite"/>
    </source>
</evidence>
<protein>
    <recommendedName>
        <fullName evidence="4">TFIIS N-terminal domain-containing protein</fullName>
    </recommendedName>
</protein>
<organism evidence="5 6">
    <name type="scientific">Pomacea canaliculata</name>
    <name type="common">Golden apple snail</name>
    <dbReference type="NCBI Taxonomy" id="400727"/>
    <lineage>
        <taxon>Eukaryota</taxon>
        <taxon>Metazoa</taxon>
        <taxon>Spiralia</taxon>
        <taxon>Lophotrochozoa</taxon>
        <taxon>Mollusca</taxon>
        <taxon>Gastropoda</taxon>
        <taxon>Caenogastropoda</taxon>
        <taxon>Architaenioglossa</taxon>
        <taxon>Ampullarioidea</taxon>
        <taxon>Ampullariidae</taxon>
        <taxon>Pomacea</taxon>
    </lineage>
</organism>
<accession>A0A2T7PS96</accession>
<feature type="compositionally biased region" description="Polar residues" evidence="3">
    <location>
        <begin position="798"/>
        <end position="816"/>
    </location>
</feature>
<gene>
    <name evidence="5" type="ORF">C0Q70_03272</name>
</gene>
<dbReference type="Gene3D" id="2.30.30.140">
    <property type="match status" value="1"/>
</dbReference>
<dbReference type="InterPro" id="IPR036218">
    <property type="entry name" value="HIVI-bd_sf"/>
</dbReference>
<keyword evidence="1 2" id="KW-0539">Nucleus</keyword>
<dbReference type="PROSITE" id="PS51319">
    <property type="entry name" value="TFIIS_N"/>
    <property type="match status" value="1"/>
</dbReference>
<feature type="compositionally biased region" description="Basic and acidic residues" evidence="3">
    <location>
        <begin position="1122"/>
        <end position="1144"/>
    </location>
</feature>
<feature type="compositionally biased region" description="Basic residues" evidence="3">
    <location>
        <begin position="186"/>
        <end position="202"/>
    </location>
</feature>
<dbReference type="SUPFAM" id="SSF63748">
    <property type="entry name" value="Tudor/PWWP/MBT"/>
    <property type="match status" value="1"/>
</dbReference>
<feature type="compositionally biased region" description="Basic residues" evidence="3">
    <location>
        <begin position="223"/>
        <end position="236"/>
    </location>
</feature>
<feature type="compositionally biased region" description="Polar residues" evidence="3">
    <location>
        <begin position="957"/>
        <end position="969"/>
    </location>
</feature>
<evidence type="ECO:0000256" key="1">
    <source>
        <dbReference type="ARBA" id="ARBA00023242"/>
    </source>
</evidence>
<sequence length="1162" mass="129191">MAAGTEIDELPDGAVKPPKGKYPIFFYGTHETAFLGPKDVYQYEKWKDKYGKPNKRAGFNEGLWEIEHTPNIKFRGRTDNAESDAPATEEMAEEEEGEKQGEEAEEPEEEPKSKKGSKSQQQKRKRASSIGSKPAAKRPRKNSKTPSKADEGSGNDAEEDFDEGTPPPSDNSEDEDFDVEDEPAQKGKKKMTGRGRGKSKKKTGSDSEEEEENSDEEEDGKSKRSRQKMTFKRTPKKPALESKKDRKSGGGKKGKSASDVSDNSLSSLSEDSDESDKESSWKKKDEERKKENERKLKEEEERRQREELERVEKAREELRREREEKAEGTGDETEVDKSHDSGKRERKKKKFDDFVDVEKVKKKRRENADKIKDKARRKSDRDDKEKKNKDRRSGITSEKPAKNEQDDGRTVEKEERKNLDEGKVKSGKRKILSSDEENVDDEKQTNAEKERTESFSEKAETKEEEWNDKEEPSTETYKGDGVSEKGDNKKLDDPEAGKLKTEAASPKMKNDTVPLKAKTDPVGSREGESKSGGESKPRTEDNEESTSSQAQNDRSKDRKKDKEEEKKKREEREKKIHDLPMFLHYIIIEPWWVFVFFIQTESKLVQMDEEIKNSLQVANMDVDKCIAVLEDLEALPVNHIMLRKNPDIMKTIKHCRKFKNSERIKAKAEVIYNKFKTLFLNGDRETAKVIQKIEQKKKEKDKGKKENKENVIESRVDVEMIQDTRDKDTTEVSPAITDSSTPTPNVSSNITSTNMASPSAPAAADACSVLLATVPSEYNGANVSPLADLNNEVLTPSGDSLSAFQSPLPVSQNTEGADSGAAVAAEQANRVQSAGSSDWLPQSKTGVSPTLAHPQSIKSAGGDSSTPGVSPEMLQNSATSILGVASDFQRNLTRETASASGIPFSSPNSTSPWGSGGSALKPTSLDTSSIRERFSHQHPLSLPMPPIVDMGDDTMDSAASNQEYSSPTRSTHENSVHVPDTSGSFVLEDTQLSHRGQEIYRPGTLPGDSVSLLQTKNINSSVFGSSGSRNGDFVAGPASSTFIGSAMAEDISVLLGNSNPVAPSKPRSSDSRFASALHDELDEEEEIQDSGKVVSNKALFQNEFFVQNRPALDVRIKELIEKDEKSDKEEEVVSMKNPEPTHDSSEEDPVMDDDELHSLLGV</sequence>
<dbReference type="Pfam" id="PF11467">
    <property type="entry name" value="LEDGF"/>
    <property type="match status" value="1"/>
</dbReference>
<feature type="region of interest" description="Disordered" evidence="3">
    <location>
        <begin position="1"/>
        <end position="20"/>
    </location>
</feature>
<dbReference type="AlphaFoldDB" id="A0A2T7PS96"/>
<feature type="compositionally biased region" description="Polar residues" evidence="3">
    <location>
        <begin position="829"/>
        <end position="848"/>
    </location>
</feature>
<dbReference type="Proteomes" id="UP000245119">
    <property type="component" value="Linkage Group LG2"/>
</dbReference>
<proteinExistence type="predicted"/>
<feature type="compositionally biased region" description="Low complexity" evidence="3">
    <location>
        <begin position="257"/>
        <end position="269"/>
    </location>
</feature>
<feature type="compositionally biased region" description="Basic and acidic residues" evidence="3">
    <location>
        <begin position="379"/>
        <end position="424"/>
    </location>
</feature>
<comment type="caution">
    <text evidence="5">The sequence shown here is derived from an EMBL/GenBank/DDBJ whole genome shotgun (WGS) entry which is preliminary data.</text>
</comment>
<keyword evidence="6" id="KW-1185">Reference proteome</keyword>
<feature type="compositionally biased region" description="Basic and acidic residues" evidence="3">
    <location>
        <begin position="277"/>
        <end position="328"/>
    </location>
</feature>
<feature type="compositionally biased region" description="Basic and acidic residues" evidence="3">
    <location>
        <begin position="517"/>
        <end position="540"/>
    </location>
</feature>
<feature type="compositionally biased region" description="Acidic residues" evidence="3">
    <location>
        <begin position="1"/>
        <end position="11"/>
    </location>
</feature>
<dbReference type="InterPro" id="IPR035441">
    <property type="entry name" value="TFIIS/LEDGF_dom_sf"/>
</dbReference>
<feature type="compositionally biased region" description="Acidic residues" evidence="3">
    <location>
        <begin position="90"/>
        <end position="109"/>
    </location>
</feature>
<feature type="compositionally biased region" description="Polar residues" evidence="3">
    <location>
        <begin position="856"/>
        <end position="870"/>
    </location>
</feature>
<evidence type="ECO:0000259" key="4">
    <source>
        <dbReference type="PROSITE" id="PS51319"/>
    </source>
</evidence>
<feature type="region of interest" description="Disordered" evidence="3">
    <location>
        <begin position="798"/>
        <end position="870"/>
    </location>
</feature>
<feature type="compositionally biased region" description="Basic and acidic residues" evidence="3">
    <location>
        <begin position="238"/>
        <end position="248"/>
    </location>
</feature>
<dbReference type="Gene3D" id="1.20.930.10">
    <property type="entry name" value="Conserved domain common to transcription factors TFIIS, elongin A, CRSP70"/>
    <property type="match status" value="1"/>
</dbReference>
<feature type="compositionally biased region" description="Acidic residues" evidence="3">
    <location>
        <begin position="206"/>
        <end position="219"/>
    </location>
</feature>
<feature type="region of interest" description="Disordered" evidence="3">
    <location>
        <begin position="726"/>
        <end position="748"/>
    </location>
</feature>
<dbReference type="SUPFAM" id="SSF140576">
    <property type="entry name" value="HIV integrase-binding domain"/>
    <property type="match status" value="1"/>
</dbReference>
<feature type="compositionally biased region" description="Basic and acidic residues" evidence="3">
    <location>
        <begin position="469"/>
        <end position="501"/>
    </location>
</feature>
<evidence type="ECO:0000313" key="6">
    <source>
        <dbReference type="Proteomes" id="UP000245119"/>
    </source>
</evidence>
<feature type="compositionally biased region" description="Acidic residues" evidence="3">
    <location>
        <begin position="1145"/>
        <end position="1155"/>
    </location>
</feature>
<name>A0A2T7PS96_POMCA</name>
<reference evidence="5 6" key="1">
    <citation type="submission" date="2018-04" db="EMBL/GenBank/DDBJ databases">
        <title>The genome of golden apple snail Pomacea canaliculata provides insight into stress tolerance and invasive adaptation.</title>
        <authorList>
            <person name="Liu C."/>
            <person name="Liu B."/>
            <person name="Ren Y."/>
            <person name="Zhang Y."/>
            <person name="Wang H."/>
            <person name="Li S."/>
            <person name="Jiang F."/>
            <person name="Yin L."/>
            <person name="Zhang G."/>
            <person name="Qian W."/>
            <person name="Fan W."/>
        </authorList>
    </citation>
    <scope>NUCLEOTIDE SEQUENCE [LARGE SCALE GENOMIC DNA]</scope>
    <source>
        <strain evidence="5">SZHN2017</strain>
        <tissue evidence="5">Muscle</tissue>
    </source>
</reference>
<feature type="compositionally biased region" description="Basic and acidic residues" evidence="3">
    <location>
        <begin position="553"/>
        <end position="571"/>
    </location>
</feature>
<feature type="compositionally biased region" description="Basic and acidic residues" evidence="3">
    <location>
        <begin position="65"/>
        <end position="80"/>
    </location>
</feature>
<dbReference type="GO" id="GO:0005634">
    <property type="term" value="C:nucleus"/>
    <property type="evidence" value="ECO:0007669"/>
    <property type="project" value="UniProtKB-SubCell"/>
</dbReference>
<dbReference type="InterPro" id="IPR017923">
    <property type="entry name" value="TFIIS_N"/>
</dbReference>
<feature type="region of interest" description="Disordered" evidence="3">
    <location>
        <begin position="896"/>
        <end position="982"/>
    </location>
</feature>
<dbReference type="PANTHER" id="PTHR12550">
    <property type="entry name" value="HEPATOMA-DERIVED GROWTH FACTOR-RELATED"/>
    <property type="match status" value="1"/>
</dbReference>
<feature type="compositionally biased region" description="Basic and acidic residues" evidence="3">
    <location>
        <begin position="441"/>
        <end position="461"/>
    </location>
</feature>
<feature type="compositionally biased region" description="Basic and acidic residues" evidence="3">
    <location>
        <begin position="350"/>
        <end position="359"/>
    </location>
</feature>
<evidence type="ECO:0000313" key="5">
    <source>
        <dbReference type="EMBL" id="PVD36294.1"/>
    </source>
</evidence>
<dbReference type="InterPro" id="IPR021567">
    <property type="entry name" value="LEDGF_IBD"/>
</dbReference>
<feature type="compositionally biased region" description="Basic residues" evidence="3">
    <location>
        <begin position="114"/>
        <end position="127"/>
    </location>
</feature>
<feature type="compositionally biased region" description="Polar residues" evidence="3">
    <location>
        <begin position="736"/>
        <end position="748"/>
    </location>
</feature>
<evidence type="ECO:0000256" key="2">
    <source>
        <dbReference type="PROSITE-ProRule" id="PRU00649"/>
    </source>
</evidence>
<dbReference type="STRING" id="400727.A0A2T7PS96"/>
<feature type="compositionally biased region" description="Polar residues" evidence="3">
    <location>
        <begin position="896"/>
        <end position="913"/>
    </location>
</feature>
<feature type="domain" description="TFIIS N-terminal" evidence="4">
    <location>
        <begin position="609"/>
        <end position="682"/>
    </location>
</feature>
<feature type="compositionally biased region" description="Acidic residues" evidence="3">
    <location>
        <begin position="171"/>
        <end position="182"/>
    </location>
</feature>